<sequence>MHDADLSQTEINRLLMYLDYFQNQNTFTVQKNGYECENETIMEFRKALTETRFLIVFNWIDWLNEHEIYKDTSRDVVIPIRNADMETLRKLMTSYIRGDRFNEGLFIDVIKKGVVAAILERVKELQG</sequence>
<accession>A0ABR9ATG9</accession>
<dbReference type="Proteomes" id="UP000634529">
    <property type="component" value="Unassembled WGS sequence"/>
</dbReference>
<proteinExistence type="predicted"/>
<dbReference type="InterPro" id="IPR045425">
    <property type="entry name" value="DUF6508"/>
</dbReference>
<reference evidence="1 2" key="1">
    <citation type="submission" date="2020-09" db="EMBL/GenBank/DDBJ databases">
        <title>Paenibacillus sp. CAU 1523 isolated from sand of Haeundae Beach.</title>
        <authorList>
            <person name="Kim W."/>
        </authorList>
    </citation>
    <scope>NUCLEOTIDE SEQUENCE [LARGE SCALE GENOMIC DNA]</scope>
    <source>
        <strain evidence="1 2">CAU 1523</strain>
    </source>
</reference>
<dbReference type="Pfam" id="PF20118">
    <property type="entry name" value="DUF6508"/>
    <property type="match status" value="1"/>
</dbReference>
<dbReference type="RefSeq" id="WP_192023767.1">
    <property type="nucleotide sequence ID" value="NZ_JACYTN010000002.1"/>
</dbReference>
<name>A0ABR9ATG9_9BACL</name>
<protein>
    <submittedName>
        <fullName evidence="1">Uncharacterized protein</fullName>
    </submittedName>
</protein>
<evidence type="ECO:0000313" key="1">
    <source>
        <dbReference type="EMBL" id="MBD8497307.1"/>
    </source>
</evidence>
<comment type="caution">
    <text evidence="1">The sequence shown here is derived from an EMBL/GenBank/DDBJ whole genome shotgun (WGS) entry which is preliminary data.</text>
</comment>
<evidence type="ECO:0000313" key="2">
    <source>
        <dbReference type="Proteomes" id="UP000634529"/>
    </source>
</evidence>
<dbReference type="EMBL" id="JACYTN010000002">
    <property type="protein sequence ID" value="MBD8497307.1"/>
    <property type="molecule type" value="Genomic_DNA"/>
</dbReference>
<gene>
    <name evidence="1" type="ORF">IFO66_03235</name>
</gene>
<keyword evidence="2" id="KW-1185">Reference proteome</keyword>
<organism evidence="1 2">
    <name type="scientific">Paenibacillus arenosi</name>
    <dbReference type="NCBI Taxonomy" id="2774142"/>
    <lineage>
        <taxon>Bacteria</taxon>
        <taxon>Bacillati</taxon>
        <taxon>Bacillota</taxon>
        <taxon>Bacilli</taxon>
        <taxon>Bacillales</taxon>
        <taxon>Paenibacillaceae</taxon>
        <taxon>Paenibacillus</taxon>
    </lineage>
</organism>